<feature type="transmembrane region" description="Helical" evidence="6">
    <location>
        <begin position="247"/>
        <end position="280"/>
    </location>
</feature>
<gene>
    <name evidence="7" type="ORF">DSL72_003101</name>
</gene>
<dbReference type="Pfam" id="PF07264">
    <property type="entry name" value="EI24"/>
    <property type="match status" value="1"/>
</dbReference>
<keyword evidence="8" id="KW-1185">Reference proteome</keyword>
<dbReference type="GO" id="GO:0005628">
    <property type="term" value="C:prospore membrane"/>
    <property type="evidence" value="ECO:0007669"/>
    <property type="project" value="TreeGrafter"/>
</dbReference>
<dbReference type="AlphaFoldDB" id="A0A8A3NW16"/>
<sequence>MRDLESLQKHRQTQTNADKHRKSQNIAQKHARNEYSSLVKIDVEFSCRPYYRIATYQKRGQRRQRLFSVSLQRRLIPLTITSIVVLALLFTFTYLPQVALLAIWHGPGAWFNAAFLVLGEGQVLIALLFEAFLVDETLVDVFDATLIKEGLIDLVSPSRILHRDASNEVKMLGKPTTSAVYSPFSFRQIVEFIIFLPLNFIPVVGTPAFLVLTGARAGPLHHWRYFKLRGLARKERKREITSRKWKYTWFGTVALLLQLVPVLSMFFLLTSAAGSALWVVKLEEQKRLNIADRLVTNAGLPNNGEFDEEAPPPYADDAI</sequence>
<evidence type="ECO:0000256" key="6">
    <source>
        <dbReference type="SAM" id="Phobius"/>
    </source>
</evidence>
<dbReference type="GO" id="GO:0005619">
    <property type="term" value="C:ascospore wall"/>
    <property type="evidence" value="ECO:0007669"/>
    <property type="project" value="TreeGrafter"/>
</dbReference>
<dbReference type="InterPro" id="IPR059112">
    <property type="entry name" value="CysZ/EI24"/>
</dbReference>
<dbReference type="PANTHER" id="PTHR34292">
    <property type="entry name" value="OUTER SPORE WALL PROTEIN LDS1"/>
    <property type="match status" value="1"/>
</dbReference>
<evidence type="ECO:0000313" key="8">
    <source>
        <dbReference type="Proteomes" id="UP000672032"/>
    </source>
</evidence>
<dbReference type="InterPro" id="IPR052786">
    <property type="entry name" value="Spore_wall_assembly"/>
</dbReference>
<name>A0A8A3NW16_9HELO</name>
<dbReference type="GO" id="GO:0005811">
    <property type="term" value="C:lipid droplet"/>
    <property type="evidence" value="ECO:0007669"/>
    <property type="project" value="TreeGrafter"/>
</dbReference>
<keyword evidence="2 6" id="KW-0812">Transmembrane</keyword>
<dbReference type="Proteomes" id="UP000672032">
    <property type="component" value="Chromosome 1"/>
</dbReference>
<dbReference type="PANTHER" id="PTHR34292:SF1">
    <property type="entry name" value="OUTER SPORE WALL PROTEIN RRT8"/>
    <property type="match status" value="1"/>
</dbReference>
<feature type="transmembrane region" description="Helical" evidence="6">
    <location>
        <begin position="110"/>
        <end position="129"/>
    </location>
</feature>
<evidence type="ECO:0000256" key="1">
    <source>
        <dbReference type="ARBA" id="ARBA00004141"/>
    </source>
</evidence>
<keyword evidence="3 6" id="KW-1133">Transmembrane helix</keyword>
<evidence type="ECO:0000256" key="5">
    <source>
        <dbReference type="SAM" id="MobiDB-lite"/>
    </source>
</evidence>
<dbReference type="OrthoDB" id="2107885at2759"/>
<evidence type="ECO:0000256" key="2">
    <source>
        <dbReference type="ARBA" id="ARBA00022692"/>
    </source>
</evidence>
<reference evidence="7" key="1">
    <citation type="submission" date="2020-10" db="EMBL/GenBank/DDBJ databases">
        <title>Genome Sequence of Monilinia vaccinii-corymbosi Sheds Light on Mummy Berry Disease Infection of Blueberry and Mating Type.</title>
        <authorList>
            <person name="Yow A.G."/>
            <person name="Zhang Y."/>
            <person name="Bansal K."/>
            <person name="Eacker S.M."/>
            <person name="Sullivan S."/>
            <person name="Liachko I."/>
            <person name="Cubeta M.A."/>
            <person name="Rollins J.A."/>
            <person name="Ashrafi H."/>
        </authorList>
    </citation>
    <scope>NUCLEOTIDE SEQUENCE</scope>
    <source>
        <strain evidence="7">RL-1</strain>
    </source>
</reference>
<keyword evidence="4 6" id="KW-0472">Membrane</keyword>
<organism evidence="7 8">
    <name type="scientific">Monilinia vaccinii-corymbosi</name>
    <dbReference type="NCBI Taxonomy" id="61207"/>
    <lineage>
        <taxon>Eukaryota</taxon>
        <taxon>Fungi</taxon>
        <taxon>Dikarya</taxon>
        <taxon>Ascomycota</taxon>
        <taxon>Pezizomycotina</taxon>
        <taxon>Leotiomycetes</taxon>
        <taxon>Helotiales</taxon>
        <taxon>Sclerotiniaceae</taxon>
        <taxon>Monilinia</taxon>
    </lineage>
</organism>
<evidence type="ECO:0000256" key="4">
    <source>
        <dbReference type="ARBA" id="ARBA00023136"/>
    </source>
</evidence>
<feature type="region of interest" description="Disordered" evidence="5">
    <location>
        <begin position="1"/>
        <end position="28"/>
    </location>
</feature>
<dbReference type="EMBL" id="CP063405">
    <property type="protein sequence ID" value="QSZ28602.1"/>
    <property type="molecule type" value="Genomic_DNA"/>
</dbReference>
<feature type="transmembrane region" description="Helical" evidence="6">
    <location>
        <begin position="75"/>
        <end position="104"/>
    </location>
</feature>
<accession>A0A8A3NW16</accession>
<evidence type="ECO:0000313" key="7">
    <source>
        <dbReference type="EMBL" id="QSZ28602.1"/>
    </source>
</evidence>
<comment type="subcellular location">
    <subcellularLocation>
        <location evidence="1">Membrane</location>
        <topology evidence="1">Multi-pass membrane protein</topology>
    </subcellularLocation>
</comment>
<feature type="transmembrane region" description="Helical" evidence="6">
    <location>
        <begin position="192"/>
        <end position="215"/>
    </location>
</feature>
<evidence type="ECO:0000256" key="3">
    <source>
        <dbReference type="ARBA" id="ARBA00022989"/>
    </source>
</evidence>
<proteinExistence type="predicted"/>
<protein>
    <submittedName>
        <fullName evidence="7">Uncharacterized protein</fullName>
    </submittedName>
</protein>